<organism evidence="1 2">
    <name type="scientific">Streptomyces atratus</name>
    <dbReference type="NCBI Taxonomy" id="1893"/>
    <lineage>
        <taxon>Bacteria</taxon>
        <taxon>Bacillati</taxon>
        <taxon>Actinomycetota</taxon>
        <taxon>Actinomycetes</taxon>
        <taxon>Kitasatosporales</taxon>
        <taxon>Streptomycetaceae</taxon>
        <taxon>Streptomyces</taxon>
    </lineage>
</organism>
<dbReference type="AlphaFoldDB" id="A0A1K1ZN01"/>
<proteinExistence type="predicted"/>
<name>A0A1K1ZN01_STRAR</name>
<dbReference type="STRING" id="1893.SAMN02787144_10065"/>
<dbReference type="EMBL" id="FPJO01000006">
    <property type="protein sequence ID" value="SFX75550.1"/>
    <property type="molecule type" value="Genomic_DNA"/>
</dbReference>
<accession>A0A1K1ZN01</accession>
<dbReference type="RefSeq" id="WP_072485264.1">
    <property type="nucleotide sequence ID" value="NZ_CP108284.1"/>
</dbReference>
<gene>
    <name evidence="1" type="ORF">SAMN02787144_10065</name>
</gene>
<protein>
    <submittedName>
        <fullName evidence="1">Uncharacterized protein</fullName>
    </submittedName>
</protein>
<sequence length="126" mass="12731">MTNRQYNHTFGSQFWPNSGRAAQGGVTDLGTALFLNHTPIGDIFTLPGGCGAIGAGALAAAGGGRRLMAVFIETAVRSGAGKQGRAVPSSRPGCPLPPFAGLAGHHVALRRAARLSQRGLAVAAAV</sequence>
<evidence type="ECO:0000313" key="2">
    <source>
        <dbReference type="Proteomes" id="UP000181909"/>
    </source>
</evidence>
<evidence type="ECO:0000313" key="1">
    <source>
        <dbReference type="EMBL" id="SFX75550.1"/>
    </source>
</evidence>
<dbReference type="Proteomes" id="UP000181909">
    <property type="component" value="Unassembled WGS sequence"/>
</dbReference>
<reference evidence="1 2" key="1">
    <citation type="submission" date="2016-11" db="EMBL/GenBank/DDBJ databases">
        <authorList>
            <person name="Jaros S."/>
            <person name="Januszkiewicz K."/>
            <person name="Wedrychowicz H."/>
        </authorList>
    </citation>
    <scope>NUCLEOTIDE SEQUENCE [LARGE SCALE GENOMIC DNA]</scope>
    <source>
        <strain evidence="1 2">OK807</strain>
    </source>
</reference>